<gene>
    <name evidence="3" type="ORF">AMAG_06014</name>
</gene>
<dbReference type="InterPro" id="IPR053836">
    <property type="entry name" value="Arc1-like_N"/>
</dbReference>
<reference evidence="3 4" key="1">
    <citation type="submission" date="2009-11" db="EMBL/GenBank/DDBJ databases">
        <title>Annotation of Allomyces macrogynus ATCC 38327.</title>
        <authorList>
            <consortium name="The Broad Institute Genome Sequencing Platform"/>
            <person name="Russ C."/>
            <person name="Cuomo C."/>
            <person name="Burger G."/>
            <person name="Gray M.W."/>
            <person name="Holland P.W.H."/>
            <person name="King N."/>
            <person name="Lang F.B.F."/>
            <person name="Roger A.J."/>
            <person name="Ruiz-Trillo I."/>
            <person name="Young S.K."/>
            <person name="Zeng Q."/>
            <person name="Gargeya S."/>
            <person name="Fitzgerald M."/>
            <person name="Haas B."/>
            <person name="Abouelleil A."/>
            <person name="Alvarado L."/>
            <person name="Arachchi H.M."/>
            <person name="Berlin A."/>
            <person name="Chapman S.B."/>
            <person name="Gearin G."/>
            <person name="Goldberg J."/>
            <person name="Griggs A."/>
            <person name="Gujja S."/>
            <person name="Hansen M."/>
            <person name="Heiman D."/>
            <person name="Howarth C."/>
            <person name="Larimer J."/>
            <person name="Lui A."/>
            <person name="MacDonald P.J.P."/>
            <person name="McCowen C."/>
            <person name="Montmayeur A."/>
            <person name="Murphy C."/>
            <person name="Neiman D."/>
            <person name="Pearson M."/>
            <person name="Priest M."/>
            <person name="Roberts A."/>
            <person name="Saif S."/>
            <person name="Shea T."/>
            <person name="Sisk P."/>
            <person name="Stolte C."/>
            <person name="Sykes S."/>
            <person name="Wortman J."/>
            <person name="Nusbaum C."/>
            <person name="Birren B."/>
        </authorList>
    </citation>
    <scope>NUCLEOTIDE SEQUENCE [LARGE SCALE GENOMIC DNA]</scope>
    <source>
        <strain evidence="3 4">ATCC 38327</strain>
    </source>
</reference>
<organism evidence="3 4">
    <name type="scientific">Allomyces macrogynus (strain ATCC 38327)</name>
    <name type="common">Allomyces javanicus var. macrogynus</name>
    <dbReference type="NCBI Taxonomy" id="578462"/>
    <lineage>
        <taxon>Eukaryota</taxon>
        <taxon>Fungi</taxon>
        <taxon>Fungi incertae sedis</taxon>
        <taxon>Blastocladiomycota</taxon>
        <taxon>Blastocladiomycetes</taxon>
        <taxon>Blastocladiales</taxon>
        <taxon>Blastocladiaceae</taxon>
        <taxon>Allomyces</taxon>
    </lineage>
</organism>
<dbReference type="Pfam" id="PF21972">
    <property type="entry name" value="Arc1p_N_like"/>
    <property type="match status" value="1"/>
</dbReference>
<evidence type="ECO:0000256" key="1">
    <source>
        <dbReference type="SAM" id="MobiDB-lite"/>
    </source>
</evidence>
<dbReference type="Proteomes" id="UP000054350">
    <property type="component" value="Unassembled WGS sequence"/>
</dbReference>
<proteinExistence type="predicted"/>
<dbReference type="InterPro" id="IPR036282">
    <property type="entry name" value="Glutathione-S-Trfase_C_sf"/>
</dbReference>
<dbReference type="SUPFAM" id="SSF47616">
    <property type="entry name" value="GST C-terminal domain-like"/>
    <property type="match status" value="1"/>
</dbReference>
<evidence type="ECO:0000313" key="4">
    <source>
        <dbReference type="Proteomes" id="UP000054350"/>
    </source>
</evidence>
<dbReference type="OrthoDB" id="19141at2759"/>
<dbReference type="VEuPathDB" id="FungiDB:AMAG_06014"/>
<reference evidence="4" key="2">
    <citation type="submission" date="2009-11" db="EMBL/GenBank/DDBJ databases">
        <title>The Genome Sequence of Allomyces macrogynus strain ATCC 38327.</title>
        <authorList>
            <consortium name="The Broad Institute Genome Sequencing Platform"/>
            <person name="Russ C."/>
            <person name="Cuomo C."/>
            <person name="Shea T."/>
            <person name="Young S.K."/>
            <person name="Zeng Q."/>
            <person name="Koehrsen M."/>
            <person name="Haas B."/>
            <person name="Borodovsky M."/>
            <person name="Guigo R."/>
            <person name="Alvarado L."/>
            <person name="Berlin A."/>
            <person name="Borenstein D."/>
            <person name="Chen Z."/>
            <person name="Engels R."/>
            <person name="Freedman E."/>
            <person name="Gellesch M."/>
            <person name="Goldberg J."/>
            <person name="Griggs A."/>
            <person name="Gujja S."/>
            <person name="Heiman D."/>
            <person name="Hepburn T."/>
            <person name="Howarth C."/>
            <person name="Jen D."/>
            <person name="Larson L."/>
            <person name="Lewis B."/>
            <person name="Mehta T."/>
            <person name="Park D."/>
            <person name="Pearson M."/>
            <person name="Roberts A."/>
            <person name="Saif S."/>
            <person name="Shenoy N."/>
            <person name="Sisk P."/>
            <person name="Stolte C."/>
            <person name="Sykes S."/>
            <person name="Walk T."/>
            <person name="White J."/>
            <person name="Yandava C."/>
            <person name="Burger G."/>
            <person name="Gray M.W."/>
            <person name="Holland P.W.H."/>
            <person name="King N."/>
            <person name="Lang F.B.F."/>
            <person name="Roger A.J."/>
            <person name="Ruiz-Trillo I."/>
            <person name="Lander E."/>
            <person name="Nusbaum C."/>
        </authorList>
    </citation>
    <scope>NUCLEOTIDE SEQUENCE [LARGE SCALE GENOMIC DNA]</scope>
    <source>
        <strain evidence="4">ATCC 38327</strain>
    </source>
</reference>
<sequence>MSPAVKKVFEYIVGQPKLHASAEAQFAVVEYIATAEGELAVAGTTAEHKAEVFKWVQSALAHADKADLAGAKELDAALLRTTYLASTHAVSAADVFNFVAFHPFLSGNAKSLVSQLPNVYRWFDLMQHTIPGAAEWKGAVAIDQATPVTGAAAAAPKGKAPAAAAAAAPAATDAQRGPSARPRLPRRRRRRTPRRRAL</sequence>
<feature type="domain" description="Nuclear-export cofactor Arc1-like N-terminal" evidence="2">
    <location>
        <begin position="71"/>
        <end position="129"/>
    </location>
</feature>
<evidence type="ECO:0000259" key="2">
    <source>
        <dbReference type="Pfam" id="PF21972"/>
    </source>
</evidence>
<keyword evidence="4" id="KW-1185">Reference proteome</keyword>
<feature type="region of interest" description="Disordered" evidence="1">
    <location>
        <begin position="152"/>
        <end position="198"/>
    </location>
</feature>
<dbReference type="Gene3D" id="1.20.1050.10">
    <property type="match status" value="1"/>
</dbReference>
<dbReference type="EMBL" id="GG745336">
    <property type="protein sequence ID" value="KNE60638.1"/>
    <property type="molecule type" value="Genomic_DNA"/>
</dbReference>
<evidence type="ECO:0000313" key="3">
    <source>
        <dbReference type="EMBL" id="KNE60638.1"/>
    </source>
</evidence>
<dbReference type="AlphaFoldDB" id="A0A0L0SDK5"/>
<protein>
    <recommendedName>
        <fullName evidence="2">Nuclear-export cofactor Arc1-like N-terminal domain-containing protein</fullName>
    </recommendedName>
</protein>
<dbReference type="STRING" id="578462.A0A0L0SDK5"/>
<accession>A0A0L0SDK5</accession>
<feature type="compositionally biased region" description="Basic residues" evidence="1">
    <location>
        <begin position="183"/>
        <end position="198"/>
    </location>
</feature>
<name>A0A0L0SDK5_ALLM3</name>
<dbReference type="GO" id="GO:0032991">
    <property type="term" value="C:protein-containing complex"/>
    <property type="evidence" value="ECO:0007669"/>
    <property type="project" value="UniProtKB-ARBA"/>
</dbReference>
<feature type="compositionally biased region" description="Low complexity" evidence="1">
    <location>
        <begin position="152"/>
        <end position="182"/>
    </location>
</feature>